<keyword evidence="1" id="KW-0862">Zinc</keyword>
<comment type="caution">
    <text evidence="4">The sequence shown here is derived from an EMBL/GenBank/DDBJ whole genome shotgun (WGS) entry which is preliminary data.</text>
</comment>
<gene>
    <name evidence="4" type="ORF">PPROV_000090500</name>
</gene>
<evidence type="ECO:0000256" key="2">
    <source>
        <dbReference type="SAM" id="MobiDB-lite"/>
    </source>
</evidence>
<dbReference type="EMBL" id="BNJQ01000002">
    <property type="protein sequence ID" value="GHP02148.1"/>
    <property type="molecule type" value="Genomic_DNA"/>
</dbReference>
<feature type="compositionally biased region" description="Acidic residues" evidence="2">
    <location>
        <begin position="49"/>
        <end position="62"/>
    </location>
</feature>
<protein>
    <recommendedName>
        <fullName evidence="3">RING-type domain-containing protein</fullName>
    </recommendedName>
</protein>
<feature type="domain" description="RING-type" evidence="3">
    <location>
        <begin position="71"/>
        <end position="147"/>
    </location>
</feature>
<dbReference type="Gene3D" id="3.30.40.10">
    <property type="entry name" value="Zinc/RING finger domain, C3HC4 (zinc finger)"/>
    <property type="match status" value="1"/>
</dbReference>
<evidence type="ECO:0000256" key="1">
    <source>
        <dbReference type="PROSITE-ProRule" id="PRU00175"/>
    </source>
</evidence>
<name>A0A830H6B5_9CHLO</name>
<proteinExistence type="predicted"/>
<feature type="compositionally biased region" description="Basic and acidic residues" evidence="2">
    <location>
        <begin position="31"/>
        <end position="44"/>
    </location>
</feature>
<dbReference type="InterPro" id="IPR013083">
    <property type="entry name" value="Znf_RING/FYVE/PHD"/>
</dbReference>
<sequence>MAKKMISWNEAMKAREGKQYQPLLLESRLRREKEEAEKKEEAERPQQQQEEESSSEMDEEADLDDDETWDCAFCMERLHSIKIDGIAGDACVQTPCGHVFHGTCLRNALRAWDEQGEGVGNSADVELLMIGDEILPIGNSYRCPTCRWPVCDKSGYDELLPDLTNLTKGTMLVL</sequence>
<dbReference type="Proteomes" id="UP000660262">
    <property type="component" value="Unassembled WGS sequence"/>
</dbReference>
<dbReference type="SMART" id="SM00184">
    <property type="entry name" value="RING"/>
    <property type="match status" value="1"/>
</dbReference>
<reference evidence="4" key="1">
    <citation type="submission" date="2020-10" db="EMBL/GenBank/DDBJ databases">
        <title>Unveiling of a novel bifunctional photoreceptor, Dualchrome1, isolated from a cosmopolitan green alga.</title>
        <authorList>
            <person name="Suzuki S."/>
            <person name="Kawachi M."/>
        </authorList>
    </citation>
    <scope>NUCLEOTIDE SEQUENCE</scope>
    <source>
        <strain evidence="4">NIES 2893</strain>
    </source>
</reference>
<feature type="region of interest" description="Disordered" evidence="2">
    <location>
        <begin position="31"/>
        <end position="62"/>
    </location>
</feature>
<keyword evidence="5" id="KW-1185">Reference proteome</keyword>
<accession>A0A830H6B5</accession>
<dbReference type="InterPro" id="IPR001841">
    <property type="entry name" value="Znf_RING"/>
</dbReference>
<dbReference type="PROSITE" id="PS50089">
    <property type="entry name" value="ZF_RING_2"/>
    <property type="match status" value="1"/>
</dbReference>
<evidence type="ECO:0000313" key="4">
    <source>
        <dbReference type="EMBL" id="GHP02148.1"/>
    </source>
</evidence>
<keyword evidence="1" id="KW-0479">Metal-binding</keyword>
<dbReference type="GO" id="GO:0008270">
    <property type="term" value="F:zinc ion binding"/>
    <property type="evidence" value="ECO:0007669"/>
    <property type="project" value="UniProtKB-KW"/>
</dbReference>
<dbReference type="AlphaFoldDB" id="A0A830H6B5"/>
<dbReference type="SUPFAM" id="SSF57850">
    <property type="entry name" value="RING/U-box"/>
    <property type="match status" value="1"/>
</dbReference>
<organism evidence="4 5">
    <name type="scientific">Pycnococcus provasolii</name>
    <dbReference type="NCBI Taxonomy" id="41880"/>
    <lineage>
        <taxon>Eukaryota</taxon>
        <taxon>Viridiplantae</taxon>
        <taxon>Chlorophyta</taxon>
        <taxon>Pseudoscourfieldiophyceae</taxon>
        <taxon>Pseudoscourfieldiales</taxon>
        <taxon>Pycnococcaceae</taxon>
        <taxon>Pycnococcus</taxon>
    </lineage>
</organism>
<evidence type="ECO:0000313" key="5">
    <source>
        <dbReference type="Proteomes" id="UP000660262"/>
    </source>
</evidence>
<evidence type="ECO:0000259" key="3">
    <source>
        <dbReference type="PROSITE" id="PS50089"/>
    </source>
</evidence>
<keyword evidence="1" id="KW-0863">Zinc-finger</keyword>